<dbReference type="GO" id="GO:0046872">
    <property type="term" value="F:metal ion binding"/>
    <property type="evidence" value="ECO:0007669"/>
    <property type="project" value="UniProtKB-KW"/>
</dbReference>
<dbReference type="RefSeq" id="WP_036178619.1">
    <property type="nucleotide sequence ID" value="NZ_AVCZ01000037.1"/>
</dbReference>
<dbReference type="AlphaFoldDB" id="A0A0A3J3D1"/>
<dbReference type="SUPFAM" id="SSF56281">
    <property type="entry name" value="Metallo-hydrolase/oxidoreductase"/>
    <property type="match status" value="1"/>
</dbReference>
<dbReference type="InterPro" id="IPR001279">
    <property type="entry name" value="Metallo-B-lactamas"/>
</dbReference>
<dbReference type="SMART" id="SM00849">
    <property type="entry name" value="Lactamase_B"/>
    <property type="match status" value="1"/>
</dbReference>
<reference evidence="2 3" key="1">
    <citation type="submission" date="2014-02" db="EMBL/GenBank/DDBJ databases">
        <title>Draft genome sequence of Lysinibacillus massiliensis CCUG 49529.</title>
        <authorList>
            <person name="Zhang F."/>
            <person name="Wang G."/>
            <person name="Zhang L."/>
        </authorList>
    </citation>
    <scope>NUCLEOTIDE SEQUENCE [LARGE SCALE GENOMIC DNA]</scope>
    <source>
        <strain evidence="2 3">CCUG 49529</strain>
    </source>
</reference>
<organism evidence="2 3">
    <name type="scientific">Ureibacillus massiliensis 4400831 = CIP 108448 = CCUG 49529</name>
    <dbReference type="NCBI Taxonomy" id="1211035"/>
    <lineage>
        <taxon>Bacteria</taxon>
        <taxon>Bacillati</taxon>
        <taxon>Bacillota</taxon>
        <taxon>Bacilli</taxon>
        <taxon>Bacillales</taxon>
        <taxon>Caryophanaceae</taxon>
        <taxon>Ureibacillus</taxon>
    </lineage>
</organism>
<gene>
    <name evidence="2" type="ORF">CD30_15795</name>
</gene>
<name>A0A0A3J3D1_9BACL</name>
<comment type="caution">
    <text evidence="2">The sequence shown here is derived from an EMBL/GenBank/DDBJ whole genome shotgun (WGS) entry which is preliminary data.</text>
</comment>
<dbReference type="Proteomes" id="UP000030595">
    <property type="component" value="Unassembled WGS sequence"/>
</dbReference>
<dbReference type="Pfam" id="PF23023">
    <property type="entry name" value="Anti-Pycsar_Apyc1"/>
    <property type="match status" value="1"/>
</dbReference>
<protein>
    <recommendedName>
        <fullName evidence="1">Metallo-beta-lactamase domain-containing protein</fullName>
    </recommendedName>
</protein>
<evidence type="ECO:0000313" key="2">
    <source>
        <dbReference type="EMBL" id="KGR89683.1"/>
    </source>
</evidence>
<dbReference type="PANTHER" id="PTHR42663:SF6">
    <property type="entry name" value="HYDROLASE C777.06C-RELATED"/>
    <property type="match status" value="1"/>
</dbReference>
<evidence type="ECO:0000259" key="1">
    <source>
        <dbReference type="SMART" id="SM00849"/>
    </source>
</evidence>
<accession>A0A0A3J3D1</accession>
<keyword evidence="3" id="KW-1185">Reference proteome</keyword>
<dbReference type="GO" id="GO:0016787">
    <property type="term" value="F:hydrolase activity"/>
    <property type="evidence" value="ECO:0007669"/>
    <property type="project" value="UniProtKB-KW"/>
</dbReference>
<dbReference type="PANTHER" id="PTHR42663">
    <property type="entry name" value="HYDROLASE C777.06C-RELATED-RELATED"/>
    <property type="match status" value="1"/>
</dbReference>
<dbReference type="EMBL" id="JPVQ01000037">
    <property type="protein sequence ID" value="KGR89683.1"/>
    <property type="molecule type" value="Genomic_DNA"/>
</dbReference>
<sequence length="252" mass="29258">MKIIPLGVGGAFTKTSYHNNYIMQLDEKCMLIDAGTTLRYSLPEAGFHYRDIHFIFISHLHFDHVGGLEELVLQRFWHFEEGEHVPLKTTIIIHEKLFDSLSALLRNGLENQGRTVDDFCDFICLNDRESYKIGDYVFSPFDTSDAHAEGMLSFGFKLARKDLNIIFSSDVKRLEDAKLLGQIDNNTTAIFQDVSFTFNGAHSTLQEVLDYYPENLHRKIYAMHYNDHIENFLDVIERSHIQLVKKQKMIEF</sequence>
<dbReference type="InterPro" id="IPR036866">
    <property type="entry name" value="RibonucZ/Hydroxyglut_hydro"/>
</dbReference>
<dbReference type="eggNOG" id="COG1234">
    <property type="taxonomic scope" value="Bacteria"/>
</dbReference>
<proteinExistence type="predicted"/>
<dbReference type="OrthoDB" id="9803916at2"/>
<dbReference type="Gene3D" id="3.60.15.10">
    <property type="entry name" value="Ribonuclease Z/Hydroxyacylglutathione hydrolase-like"/>
    <property type="match status" value="1"/>
</dbReference>
<evidence type="ECO:0000313" key="3">
    <source>
        <dbReference type="Proteomes" id="UP000030595"/>
    </source>
</evidence>
<feature type="domain" description="Metallo-beta-lactamase" evidence="1">
    <location>
        <begin position="17"/>
        <end position="224"/>
    </location>
</feature>